<keyword evidence="1" id="KW-1133">Transmembrane helix</keyword>
<proteinExistence type="predicted"/>
<comment type="caution">
    <text evidence="2">The sequence shown here is derived from an EMBL/GenBank/DDBJ whole genome shotgun (WGS) entry which is preliminary data.</text>
</comment>
<dbReference type="AlphaFoldDB" id="A0A4R6U5E3"/>
<name>A0A4R6U5E3_9BACI</name>
<gene>
    <name evidence="2" type="ORF">EV213_105108</name>
</gene>
<feature type="transmembrane region" description="Helical" evidence="1">
    <location>
        <begin position="6"/>
        <end position="29"/>
    </location>
</feature>
<evidence type="ECO:0000313" key="3">
    <source>
        <dbReference type="Proteomes" id="UP000295632"/>
    </source>
</evidence>
<keyword evidence="1" id="KW-0812">Transmembrane</keyword>
<keyword evidence="3" id="KW-1185">Reference proteome</keyword>
<organism evidence="2 3">
    <name type="scientific">Aureibacillus halotolerans</name>
    <dbReference type="NCBI Taxonomy" id="1508390"/>
    <lineage>
        <taxon>Bacteria</taxon>
        <taxon>Bacillati</taxon>
        <taxon>Bacillota</taxon>
        <taxon>Bacilli</taxon>
        <taxon>Bacillales</taxon>
        <taxon>Bacillaceae</taxon>
        <taxon>Aureibacillus</taxon>
    </lineage>
</organism>
<sequence length="35" mass="3984">MMKIPVWIKVILIILALVILGFSVFITVFQNPVLN</sequence>
<evidence type="ECO:0000313" key="2">
    <source>
        <dbReference type="EMBL" id="TDQ40762.1"/>
    </source>
</evidence>
<protein>
    <submittedName>
        <fullName evidence="2">Uncharacterized protein</fullName>
    </submittedName>
</protein>
<keyword evidence="1" id="KW-0472">Membrane</keyword>
<reference evidence="2 3" key="1">
    <citation type="submission" date="2019-03" db="EMBL/GenBank/DDBJ databases">
        <title>Genomic Encyclopedia of Type Strains, Phase IV (KMG-IV): sequencing the most valuable type-strain genomes for metagenomic binning, comparative biology and taxonomic classification.</title>
        <authorList>
            <person name="Goeker M."/>
        </authorList>
    </citation>
    <scope>NUCLEOTIDE SEQUENCE [LARGE SCALE GENOMIC DNA]</scope>
    <source>
        <strain evidence="2 3">DSM 28697</strain>
    </source>
</reference>
<dbReference type="Proteomes" id="UP000295632">
    <property type="component" value="Unassembled WGS sequence"/>
</dbReference>
<dbReference type="EMBL" id="SNYJ01000005">
    <property type="protein sequence ID" value="TDQ40762.1"/>
    <property type="molecule type" value="Genomic_DNA"/>
</dbReference>
<evidence type="ECO:0000256" key="1">
    <source>
        <dbReference type="SAM" id="Phobius"/>
    </source>
</evidence>
<accession>A0A4R6U5E3</accession>